<protein>
    <submittedName>
        <fullName evidence="2">Multidrug transporter</fullName>
    </submittedName>
</protein>
<feature type="compositionally biased region" description="Basic and acidic residues" evidence="1">
    <location>
        <begin position="1"/>
        <end position="23"/>
    </location>
</feature>
<proteinExistence type="predicted"/>
<reference evidence="2" key="1">
    <citation type="journal article" date="2018" name="Genome Biol.">
        <title>SKESA: strategic k-mer extension for scrupulous assemblies.</title>
        <authorList>
            <person name="Souvorov A."/>
            <person name="Agarwala R."/>
            <person name="Lipman D.J."/>
        </authorList>
    </citation>
    <scope>NUCLEOTIDE SEQUENCE</scope>
    <source>
        <strain evidence="2">D3612</strain>
    </source>
</reference>
<dbReference type="AlphaFoldDB" id="A0AAN5R620"/>
<feature type="region of interest" description="Disordered" evidence="1">
    <location>
        <begin position="1"/>
        <end position="47"/>
    </location>
</feature>
<evidence type="ECO:0000313" key="3">
    <source>
        <dbReference type="Proteomes" id="UP000861567"/>
    </source>
</evidence>
<comment type="caution">
    <text evidence="2">The sequence shown here is derived from an EMBL/GenBank/DDBJ whole genome shotgun (WGS) entry which is preliminary data.</text>
</comment>
<dbReference type="Proteomes" id="UP000861567">
    <property type="component" value="Unassembled WGS sequence"/>
</dbReference>
<organism evidence="2 3">
    <name type="scientific">Legionella pneumophila</name>
    <dbReference type="NCBI Taxonomy" id="446"/>
    <lineage>
        <taxon>Bacteria</taxon>
        <taxon>Pseudomonadati</taxon>
        <taxon>Pseudomonadota</taxon>
        <taxon>Gammaproteobacteria</taxon>
        <taxon>Legionellales</taxon>
        <taxon>Legionellaceae</taxon>
        <taxon>Legionella</taxon>
    </lineage>
</organism>
<evidence type="ECO:0000313" key="2">
    <source>
        <dbReference type="EMBL" id="HAT1597325.1"/>
    </source>
</evidence>
<evidence type="ECO:0000256" key="1">
    <source>
        <dbReference type="SAM" id="MobiDB-lite"/>
    </source>
</evidence>
<gene>
    <name evidence="2" type="ORF">I8Y58_002572</name>
</gene>
<sequence length="47" mass="5484">MEFKMTKYRDAGTGRYVTKEFAKKHPGTTIGEHSKPKSQRKPKNNHH</sequence>
<reference evidence="2" key="2">
    <citation type="submission" date="2020-11" db="EMBL/GenBank/DDBJ databases">
        <authorList>
            <consortium name="NCBI Pathogen Detection Project"/>
        </authorList>
    </citation>
    <scope>NUCLEOTIDE SEQUENCE</scope>
    <source>
        <strain evidence="2">D3612</strain>
    </source>
</reference>
<feature type="compositionally biased region" description="Basic residues" evidence="1">
    <location>
        <begin position="36"/>
        <end position="47"/>
    </location>
</feature>
<dbReference type="EMBL" id="DACSEI010000033">
    <property type="protein sequence ID" value="HAT1597325.1"/>
    <property type="molecule type" value="Genomic_DNA"/>
</dbReference>
<accession>A0AAN5R620</accession>
<name>A0AAN5R620_LEGPN</name>